<evidence type="ECO:0000313" key="4">
    <source>
        <dbReference type="Proteomes" id="UP000027586"/>
    </source>
</evidence>
<accession>A0A068RXC1</accession>
<feature type="signal peptide" evidence="1">
    <location>
        <begin position="1"/>
        <end position="21"/>
    </location>
</feature>
<dbReference type="SUPFAM" id="SSF57625">
    <property type="entry name" value="Invertebrate chitin-binding proteins"/>
    <property type="match status" value="1"/>
</dbReference>
<protein>
    <recommendedName>
        <fullName evidence="2">Chitin-binding type-2 domain-containing protein</fullName>
    </recommendedName>
</protein>
<keyword evidence="4" id="KW-1185">Reference proteome</keyword>
<reference evidence="3" key="1">
    <citation type="submission" date="2013-08" db="EMBL/GenBank/DDBJ databases">
        <title>Gene expansion shapes genome architecture in the human pathogen Lichtheimia corymbifera: an evolutionary genomics analysis in the ancient terrestrial Mucorales (Mucoromycotina).</title>
        <authorList>
            <person name="Schwartze V.U."/>
            <person name="Winter S."/>
            <person name="Shelest E."/>
            <person name="Marcet-Houben M."/>
            <person name="Horn F."/>
            <person name="Wehner S."/>
            <person name="Hoffmann K."/>
            <person name="Riege K."/>
            <person name="Sammeth M."/>
            <person name="Nowrousian M."/>
            <person name="Valiante V."/>
            <person name="Linde J."/>
            <person name="Jacobsen I.D."/>
            <person name="Marz M."/>
            <person name="Brakhage A.A."/>
            <person name="Gabaldon T."/>
            <person name="Bocker S."/>
            <person name="Voigt K."/>
        </authorList>
    </citation>
    <scope>NUCLEOTIDE SEQUENCE [LARGE SCALE GENOMIC DNA]</scope>
    <source>
        <strain evidence="3">FSU 9682</strain>
    </source>
</reference>
<comment type="caution">
    <text evidence="3">The sequence shown here is derived from an EMBL/GenBank/DDBJ whole genome shotgun (WGS) entry which is preliminary data.</text>
</comment>
<evidence type="ECO:0000313" key="3">
    <source>
        <dbReference type="EMBL" id="CDH54385.1"/>
    </source>
</evidence>
<feature type="chain" id="PRO_5001652774" description="Chitin-binding type-2 domain-containing protein" evidence="1">
    <location>
        <begin position="22"/>
        <end position="83"/>
    </location>
</feature>
<dbReference type="AlphaFoldDB" id="A0A068RXC1"/>
<dbReference type="InterPro" id="IPR002557">
    <property type="entry name" value="Chitin-bd_dom"/>
</dbReference>
<dbReference type="EMBL" id="CBTN010000022">
    <property type="protein sequence ID" value="CDH54385.1"/>
    <property type="molecule type" value="Genomic_DNA"/>
</dbReference>
<dbReference type="OrthoDB" id="6020543at2759"/>
<dbReference type="GO" id="GO:0005576">
    <property type="term" value="C:extracellular region"/>
    <property type="evidence" value="ECO:0007669"/>
    <property type="project" value="InterPro"/>
</dbReference>
<dbReference type="VEuPathDB" id="FungiDB:LCOR_05634.1"/>
<dbReference type="Gene3D" id="2.170.140.10">
    <property type="entry name" value="Chitin binding domain"/>
    <property type="match status" value="1"/>
</dbReference>
<name>A0A068RXC1_9FUNG</name>
<dbReference type="Proteomes" id="UP000027586">
    <property type="component" value="Unassembled WGS sequence"/>
</dbReference>
<feature type="domain" description="Chitin-binding type-2" evidence="2">
    <location>
        <begin position="24"/>
        <end position="82"/>
    </location>
</feature>
<dbReference type="PROSITE" id="PS50940">
    <property type="entry name" value="CHIT_BIND_II"/>
    <property type="match status" value="1"/>
</dbReference>
<dbReference type="GO" id="GO:0008061">
    <property type="term" value="F:chitin binding"/>
    <property type="evidence" value="ECO:0007669"/>
    <property type="project" value="InterPro"/>
</dbReference>
<proteinExistence type="predicted"/>
<dbReference type="Pfam" id="PF01607">
    <property type="entry name" value="CBM_14"/>
    <property type="match status" value="1"/>
</dbReference>
<organism evidence="3 4">
    <name type="scientific">Lichtheimia corymbifera JMRC:FSU:9682</name>
    <dbReference type="NCBI Taxonomy" id="1263082"/>
    <lineage>
        <taxon>Eukaryota</taxon>
        <taxon>Fungi</taxon>
        <taxon>Fungi incertae sedis</taxon>
        <taxon>Mucoromycota</taxon>
        <taxon>Mucoromycotina</taxon>
        <taxon>Mucoromycetes</taxon>
        <taxon>Mucorales</taxon>
        <taxon>Lichtheimiaceae</taxon>
        <taxon>Lichtheimia</taxon>
    </lineage>
</organism>
<dbReference type="SMART" id="SM00494">
    <property type="entry name" value="ChtBD2"/>
    <property type="match status" value="1"/>
</dbReference>
<sequence length="83" mass="8939">MSCPRLFIILLCCVLTLHIQAAQDLACPIPGGKAKYVAPDSLCTSYYICNGEIATKIPCPAGSLFDNDKEECILASEVKCKDV</sequence>
<dbReference type="InterPro" id="IPR036508">
    <property type="entry name" value="Chitin-bd_dom_sf"/>
</dbReference>
<evidence type="ECO:0000259" key="2">
    <source>
        <dbReference type="PROSITE" id="PS50940"/>
    </source>
</evidence>
<gene>
    <name evidence="3" type="ORF">LCOR_05634.1</name>
</gene>
<keyword evidence="1" id="KW-0732">Signal</keyword>
<evidence type="ECO:0000256" key="1">
    <source>
        <dbReference type="SAM" id="SignalP"/>
    </source>
</evidence>